<dbReference type="InParanoid" id="A0A1E1KRX5"/>
<feature type="active site" evidence="10">
    <location>
        <position position="281"/>
    </location>
</feature>
<keyword evidence="14" id="KW-1185">Reference proteome</keyword>
<evidence type="ECO:0000256" key="11">
    <source>
        <dbReference type="PIRSR" id="PIRSR611150-2"/>
    </source>
</evidence>
<dbReference type="SUPFAM" id="SSF53474">
    <property type="entry name" value="alpha/beta-Hydrolases"/>
    <property type="match status" value="1"/>
</dbReference>
<feature type="active site" description="Proton donor/acceptor" evidence="10">
    <location>
        <position position="294"/>
    </location>
</feature>
<evidence type="ECO:0000256" key="6">
    <source>
        <dbReference type="ARBA" id="ARBA00022729"/>
    </source>
</evidence>
<comment type="caution">
    <text evidence="13">The sequence shown here is derived from an EMBL/GenBank/DDBJ whole genome shotgun (WGS) entry which is preliminary data.</text>
</comment>
<evidence type="ECO:0000313" key="13">
    <source>
        <dbReference type="EMBL" id="CZT00765.1"/>
    </source>
</evidence>
<dbReference type="Gene3D" id="3.40.50.1820">
    <property type="entry name" value="alpha/beta hydrolase"/>
    <property type="match status" value="1"/>
</dbReference>
<name>A0A1E1KRX5_9HELO</name>
<gene>
    <name evidence="13" type="ORF">RCO7_03111</name>
</gene>
<dbReference type="GO" id="GO:0005576">
    <property type="term" value="C:extracellular region"/>
    <property type="evidence" value="ECO:0007669"/>
    <property type="project" value="UniProtKB-SubCell"/>
</dbReference>
<evidence type="ECO:0000256" key="9">
    <source>
        <dbReference type="ARBA" id="ARBA00034045"/>
    </source>
</evidence>
<feature type="signal peptide" evidence="12">
    <location>
        <begin position="1"/>
        <end position="26"/>
    </location>
</feature>
<comment type="subcellular location">
    <subcellularLocation>
        <location evidence="1">Secreted</location>
    </subcellularLocation>
</comment>
<feature type="disulfide bond" evidence="11">
    <location>
        <begin position="142"/>
        <end position="218"/>
    </location>
</feature>
<keyword evidence="8 11" id="KW-1015">Disulfide bond</keyword>
<dbReference type="Pfam" id="PF01083">
    <property type="entry name" value="Cutinase"/>
    <property type="match status" value="1"/>
</dbReference>
<keyword evidence="4" id="KW-0719">Serine esterase</keyword>
<protein>
    <recommendedName>
        <fullName evidence="3">cutinase</fullName>
        <ecNumber evidence="3">3.1.1.74</ecNumber>
    </recommendedName>
</protein>
<dbReference type="SMART" id="SM01110">
    <property type="entry name" value="Cutinase"/>
    <property type="match status" value="1"/>
</dbReference>
<evidence type="ECO:0000256" key="1">
    <source>
        <dbReference type="ARBA" id="ARBA00004613"/>
    </source>
</evidence>
<sequence length="319" mass="32825">MPSPRLRQRSLLVFTILTLLSENTQASVPIAIPIPIPLPVPLPVPLPAPLPAPLPVPAALAPDPAAALNLASNVTGSILDTIENMLKPASNSTANSNLPAELVAFISQHGMAILQNGLAALGMGVNMNGSNVMSGTGKKVVCPKMSVVFARGTGEPGNVGILTGPPFFAALGEYINGTNQLAIQGVDYEAQPAGFFAGGSMNGAIKMAGLVKSSLTNCPSTPLLLSGYSQGAQLVYLALPLLPPSITSKISSVVLFGDPKNGTAIPGVDEKRTKTFCHDGDDICRGGSKVSRDHLTYVNDATGAAEWAMRRVGELGIAS</sequence>
<dbReference type="PANTHER" id="PTHR48250">
    <property type="entry name" value="CUTINASE 2-RELATED"/>
    <property type="match status" value="1"/>
</dbReference>
<keyword evidence="6 12" id="KW-0732">Signal</keyword>
<evidence type="ECO:0000256" key="2">
    <source>
        <dbReference type="ARBA" id="ARBA00007534"/>
    </source>
</evidence>
<evidence type="ECO:0000256" key="12">
    <source>
        <dbReference type="SAM" id="SignalP"/>
    </source>
</evidence>
<dbReference type="InterPro" id="IPR029058">
    <property type="entry name" value="AB_hydrolase_fold"/>
</dbReference>
<evidence type="ECO:0000256" key="7">
    <source>
        <dbReference type="ARBA" id="ARBA00022801"/>
    </source>
</evidence>
<dbReference type="Proteomes" id="UP000178129">
    <property type="component" value="Unassembled WGS sequence"/>
</dbReference>
<keyword evidence="7" id="KW-0378">Hydrolase</keyword>
<evidence type="ECO:0000313" key="14">
    <source>
        <dbReference type="Proteomes" id="UP000178129"/>
    </source>
</evidence>
<reference evidence="14" key="1">
    <citation type="submission" date="2016-03" db="EMBL/GenBank/DDBJ databases">
        <authorList>
            <person name="Ploux O."/>
        </authorList>
    </citation>
    <scope>NUCLEOTIDE SEQUENCE [LARGE SCALE GENOMIC DNA]</scope>
    <source>
        <strain evidence="14">UK7</strain>
    </source>
</reference>
<feature type="active site" description="Nucleophile" evidence="10">
    <location>
        <position position="229"/>
    </location>
</feature>
<dbReference type="PROSITE" id="PS00931">
    <property type="entry name" value="CUTINASE_2"/>
    <property type="match status" value="1"/>
</dbReference>
<evidence type="ECO:0000256" key="3">
    <source>
        <dbReference type="ARBA" id="ARBA00013095"/>
    </source>
</evidence>
<comment type="catalytic activity">
    <reaction evidence="9">
        <text>cutin + H2O = cutin monomers.</text>
        <dbReference type="EC" id="3.1.1.74"/>
    </reaction>
</comment>
<organism evidence="13 14">
    <name type="scientific">Rhynchosporium graminicola</name>
    <dbReference type="NCBI Taxonomy" id="2792576"/>
    <lineage>
        <taxon>Eukaryota</taxon>
        <taxon>Fungi</taxon>
        <taxon>Dikarya</taxon>
        <taxon>Ascomycota</taxon>
        <taxon>Pezizomycotina</taxon>
        <taxon>Leotiomycetes</taxon>
        <taxon>Helotiales</taxon>
        <taxon>Ploettnerulaceae</taxon>
        <taxon>Rhynchosporium</taxon>
    </lineage>
</organism>
<dbReference type="PANTHER" id="PTHR48250:SF1">
    <property type="entry name" value="CUTINASE"/>
    <property type="match status" value="1"/>
</dbReference>
<dbReference type="PRINTS" id="PR00129">
    <property type="entry name" value="CUTINASE"/>
</dbReference>
<dbReference type="InterPro" id="IPR000675">
    <property type="entry name" value="Cutinase/axe"/>
</dbReference>
<feature type="disulfide bond" evidence="11">
    <location>
        <begin position="277"/>
        <end position="284"/>
    </location>
</feature>
<dbReference type="GO" id="GO:0016052">
    <property type="term" value="P:carbohydrate catabolic process"/>
    <property type="evidence" value="ECO:0007669"/>
    <property type="project" value="TreeGrafter"/>
</dbReference>
<evidence type="ECO:0000256" key="5">
    <source>
        <dbReference type="ARBA" id="ARBA00022525"/>
    </source>
</evidence>
<comment type="similarity">
    <text evidence="2">Belongs to the cutinase family.</text>
</comment>
<dbReference type="EC" id="3.1.1.74" evidence="3"/>
<proteinExistence type="inferred from homology"/>
<dbReference type="EMBL" id="FJUW01000020">
    <property type="protein sequence ID" value="CZT00765.1"/>
    <property type="molecule type" value="Genomic_DNA"/>
</dbReference>
<accession>A0A1E1KRX5</accession>
<dbReference type="GO" id="GO:0050525">
    <property type="term" value="F:cutinase activity"/>
    <property type="evidence" value="ECO:0007669"/>
    <property type="project" value="UniProtKB-EC"/>
</dbReference>
<evidence type="ECO:0000256" key="10">
    <source>
        <dbReference type="PIRSR" id="PIRSR611150-1"/>
    </source>
</evidence>
<feature type="chain" id="PRO_5009446283" description="cutinase" evidence="12">
    <location>
        <begin position="27"/>
        <end position="319"/>
    </location>
</feature>
<evidence type="ECO:0000256" key="4">
    <source>
        <dbReference type="ARBA" id="ARBA00022487"/>
    </source>
</evidence>
<keyword evidence="5" id="KW-0964">Secreted</keyword>
<evidence type="ECO:0000256" key="8">
    <source>
        <dbReference type="ARBA" id="ARBA00023157"/>
    </source>
</evidence>
<dbReference type="InterPro" id="IPR043579">
    <property type="entry name" value="CUTINASE_2"/>
</dbReference>
<dbReference type="AlphaFoldDB" id="A0A1E1KRX5"/>
<dbReference type="InterPro" id="IPR011150">
    <property type="entry name" value="Cutinase_monf"/>
</dbReference>